<dbReference type="Gene3D" id="1.25.40.10">
    <property type="entry name" value="Tetratricopeptide repeat domain"/>
    <property type="match status" value="1"/>
</dbReference>
<evidence type="ECO:0000313" key="1">
    <source>
        <dbReference type="EMBL" id="SHF67141.1"/>
    </source>
</evidence>
<protein>
    <submittedName>
        <fullName evidence="1">Uncharacterized protein</fullName>
    </submittedName>
</protein>
<dbReference type="EMBL" id="FQVQ01000015">
    <property type="protein sequence ID" value="SHF67141.1"/>
    <property type="molecule type" value="Genomic_DNA"/>
</dbReference>
<dbReference type="SUPFAM" id="SSF48452">
    <property type="entry name" value="TPR-like"/>
    <property type="match status" value="1"/>
</dbReference>
<dbReference type="STRING" id="1124188.SAMN05444377_11551"/>
<name>A0A1M5DJR1_9FLAO</name>
<dbReference type="AlphaFoldDB" id="A0A1M5DJR1"/>
<dbReference type="Pfam" id="PF14559">
    <property type="entry name" value="TPR_19"/>
    <property type="match status" value="1"/>
</dbReference>
<organism evidence="1 2">
    <name type="scientific">Flavobacterium fontis</name>
    <dbReference type="NCBI Taxonomy" id="1124188"/>
    <lineage>
        <taxon>Bacteria</taxon>
        <taxon>Pseudomonadati</taxon>
        <taxon>Bacteroidota</taxon>
        <taxon>Flavobacteriia</taxon>
        <taxon>Flavobacteriales</taxon>
        <taxon>Flavobacteriaceae</taxon>
        <taxon>Flavobacterium</taxon>
    </lineage>
</organism>
<evidence type="ECO:0000313" key="2">
    <source>
        <dbReference type="Proteomes" id="UP000184147"/>
    </source>
</evidence>
<reference evidence="1 2" key="1">
    <citation type="submission" date="2016-11" db="EMBL/GenBank/DDBJ databases">
        <authorList>
            <person name="Jaros S."/>
            <person name="Januszkiewicz K."/>
            <person name="Wedrychowicz H."/>
        </authorList>
    </citation>
    <scope>NUCLEOTIDE SEQUENCE [LARGE SCALE GENOMIC DNA]</scope>
    <source>
        <strain evidence="1 2">DSM 25660</strain>
    </source>
</reference>
<dbReference type="InterPro" id="IPR011990">
    <property type="entry name" value="TPR-like_helical_dom_sf"/>
</dbReference>
<dbReference type="Proteomes" id="UP000184147">
    <property type="component" value="Unassembled WGS sequence"/>
</dbReference>
<gene>
    <name evidence="1" type="ORF">SAMN05444377_11551</name>
</gene>
<accession>A0A1M5DJR1</accession>
<proteinExistence type="predicted"/>
<sequence length="411" mass="46395">MILEGKFVKESTMYIRSLLVALSLFVSPSWAQKAKGHWDTMRTTSETIEVRAGERKMIKTNAFPEGTTEIVYRITLMDDNQKLASSLVSVLKAIPDPTGISQGTAGAVFLASTVSGNDKATFAVFLDEKAAKTYLTTGKPTQACYTQPNPINKEARLLSATHGCMKDAPEALWFVFQSDNWLMKQKIVLEVVPWIDAQAATGWNPDRKAAFLKLAVKRPIAFYLSQKETFSVALLQQVMEQMNFETYHQLRPEERELFLEKSEKAVLKELGLEAKYAQKIHDQALRLFLKGKTKEGIEQFESAIQSGMQDPLLYAGLSYCYLRTKQMTKAATLMEQVSALSSTDLRLQLALAHVYLFTDRVSEAKALYKKYVMQNLPDGTPWKVKALLDIREFERSGLPNQDLPKIKRLLE</sequence>
<keyword evidence="2" id="KW-1185">Reference proteome</keyword>